<evidence type="ECO:0000313" key="2">
    <source>
        <dbReference type="EMBL" id="APU00164.1"/>
    </source>
</evidence>
<accession>A0A1L7DQ15</accession>
<evidence type="ECO:0000313" key="3">
    <source>
        <dbReference type="Proteomes" id="UP000223072"/>
    </source>
</evidence>
<feature type="region of interest" description="Disordered" evidence="1">
    <location>
        <begin position="71"/>
        <end position="94"/>
    </location>
</feature>
<dbReference type="Proteomes" id="UP000223072">
    <property type="component" value="Segment"/>
</dbReference>
<sequence length="94" mass="10770">MYKVVKVLLAAKERISNLAERVRTYAINKQVTRMELAAERIDVEDELYLKRLETAEVLKKMLEDRAADKLDEGHERANATKEAAGKAIEELNKL</sequence>
<protein>
    <submittedName>
        <fullName evidence="2">Uncharacterized protein</fullName>
    </submittedName>
</protein>
<name>A0A1L7DQ15_9CAUD</name>
<evidence type="ECO:0000256" key="1">
    <source>
        <dbReference type="SAM" id="MobiDB-lite"/>
    </source>
</evidence>
<dbReference type="EMBL" id="KY290756">
    <property type="protein sequence ID" value="APU00164.1"/>
    <property type="molecule type" value="Genomic_DNA"/>
</dbReference>
<gene>
    <name evidence="2" type="ORF">QD07_27</name>
</gene>
<organism evidence="2 3">
    <name type="scientific">Vibrio phage Vp670</name>
    <dbReference type="NCBI Taxonomy" id="1932890"/>
    <lineage>
        <taxon>Viruses</taxon>
        <taxon>Duplodnaviria</taxon>
        <taxon>Heunggongvirae</taxon>
        <taxon>Uroviricota</taxon>
        <taxon>Caudoviricetes</taxon>
        <taxon>Autographivirales</taxon>
        <taxon>Autosignataviridae</taxon>
        <taxon>Colwellvirinae</taxon>
        <taxon>Kaohsiungvirus</taxon>
        <taxon>Kaohsiungvirus Vp670</taxon>
    </lineage>
</organism>
<proteinExistence type="predicted"/>
<keyword evidence="3" id="KW-1185">Reference proteome</keyword>
<reference evidence="2 3" key="1">
    <citation type="submission" date="2016-12" db="EMBL/GenBank/DDBJ databases">
        <title>Characterization and Genomic Analysis of a new Vibrio alginolyticus Phage Vp670, with an Endolysin gene cwlQ.</title>
        <authorList>
            <person name="Liu Q."/>
            <person name="Luo P."/>
            <person name="Tian Y."/>
            <person name="Yun L."/>
        </authorList>
    </citation>
    <scope>NUCLEOTIDE SEQUENCE [LARGE SCALE GENOMIC DNA]</scope>
</reference>